<dbReference type="Proteomes" id="UP001497623">
    <property type="component" value="Unassembled WGS sequence"/>
</dbReference>
<evidence type="ECO:0000256" key="1">
    <source>
        <dbReference type="SAM" id="SignalP"/>
    </source>
</evidence>
<gene>
    <name evidence="2" type="ORF">MNOR_LOCUS30653</name>
</gene>
<reference evidence="2 3" key="1">
    <citation type="submission" date="2024-05" db="EMBL/GenBank/DDBJ databases">
        <authorList>
            <person name="Wallberg A."/>
        </authorList>
    </citation>
    <scope>NUCLEOTIDE SEQUENCE [LARGE SCALE GENOMIC DNA]</scope>
</reference>
<evidence type="ECO:0000313" key="3">
    <source>
        <dbReference type="Proteomes" id="UP001497623"/>
    </source>
</evidence>
<keyword evidence="1" id="KW-0732">Signal</keyword>
<name>A0AAV2S038_MEGNR</name>
<keyword evidence="3" id="KW-1185">Reference proteome</keyword>
<comment type="caution">
    <text evidence="2">The sequence shown here is derived from an EMBL/GenBank/DDBJ whole genome shotgun (WGS) entry which is preliminary data.</text>
</comment>
<sequence length="383" mass="42492">RMHLLRNILSITLLGAAMVGAFNPLAHLFDFGGENKARSILPDSPNRKQDLYGFDSNPWNDGANQNVDDIFGLLADIEDLRTGHNQPDQHLYEEVKQPNRYIPFKNVEKQKDSLFNNYFNQHNDYDYNAMDALNENESNNNILDEDSLMVMEKVEPQIDEKVNLIGQDVLERLKQAEDLLLMAQKIQLLYETRKELKTGTTHPDPHGNYSSVVDLALDTPTLQNILEVTAMELPEDEMLEALTDVITGAETRGGGGYGGGSALTLDPVTIISLLTLAAYLIRAVYQILTVTGRSLDVGGASPLSLSDMPEFMVNIHNWLSPSDFNVAAHGRMMSDEGSVSSVPGTVAAVLKLERSGNQGCTRRFLCEKLADRPWPQLTASDML</sequence>
<proteinExistence type="predicted"/>
<organism evidence="2 3">
    <name type="scientific">Meganyctiphanes norvegica</name>
    <name type="common">Northern krill</name>
    <name type="synonym">Thysanopoda norvegica</name>
    <dbReference type="NCBI Taxonomy" id="48144"/>
    <lineage>
        <taxon>Eukaryota</taxon>
        <taxon>Metazoa</taxon>
        <taxon>Ecdysozoa</taxon>
        <taxon>Arthropoda</taxon>
        <taxon>Crustacea</taxon>
        <taxon>Multicrustacea</taxon>
        <taxon>Malacostraca</taxon>
        <taxon>Eumalacostraca</taxon>
        <taxon>Eucarida</taxon>
        <taxon>Euphausiacea</taxon>
        <taxon>Euphausiidae</taxon>
        <taxon>Meganyctiphanes</taxon>
    </lineage>
</organism>
<feature type="chain" id="PRO_5043405093" description="Secreted protein" evidence="1">
    <location>
        <begin position="22"/>
        <end position="383"/>
    </location>
</feature>
<feature type="non-terminal residue" evidence="2">
    <location>
        <position position="383"/>
    </location>
</feature>
<dbReference type="EMBL" id="CAXKWB010037970">
    <property type="protein sequence ID" value="CAL4150987.1"/>
    <property type="molecule type" value="Genomic_DNA"/>
</dbReference>
<feature type="signal peptide" evidence="1">
    <location>
        <begin position="1"/>
        <end position="21"/>
    </location>
</feature>
<dbReference type="AlphaFoldDB" id="A0AAV2S038"/>
<feature type="non-terminal residue" evidence="2">
    <location>
        <position position="1"/>
    </location>
</feature>
<evidence type="ECO:0008006" key="4">
    <source>
        <dbReference type="Google" id="ProtNLM"/>
    </source>
</evidence>
<evidence type="ECO:0000313" key="2">
    <source>
        <dbReference type="EMBL" id="CAL4150987.1"/>
    </source>
</evidence>
<protein>
    <recommendedName>
        <fullName evidence="4">Secreted protein</fullName>
    </recommendedName>
</protein>
<accession>A0AAV2S038</accession>